<dbReference type="SUPFAM" id="SSF51905">
    <property type="entry name" value="FAD/NAD(P)-binding domain"/>
    <property type="match status" value="1"/>
</dbReference>
<keyword evidence="9" id="KW-0073">Auxin biosynthesis</keyword>
<keyword evidence="6" id="KW-0521">NADP</keyword>
<organism evidence="13 14">
    <name type="scientific">Brassica napus</name>
    <name type="common">Rape</name>
    <dbReference type="NCBI Taxonomy" id="3708"/>
    <lineage>
        <taxon>Eukaryota</taxon>
        <taxon>Viridiplantae</taxon>
        <taxon>Streptophyta</taxon>
        <taxon>Embryophyta</taxon>
        <taxon>Tracheophyta</taxon>
        <taxon>Spermatophyta</taxon>
        <taxon>Magnoliopsida</taxon>
        <taxon>eudicotyledons</taxon>
        <taxon>Gunneridae</taxon>
        <taxon>Pentapetalae</taxon>
        <taxon>rosids</taxon>
        <taxon>malvids</taxon>
        <taxon>Brassicales</taxon>
        <taxon>Brassicaceae</taxon>
        <taxon>Brassiceae</taxon>
        <taxon>Brassica</taxon>
    </lineage>
</organism>
<dbReference type="SUPFAM" id="SSF54001">
    <property type="entry name" value="Cysteine proteinases"/>
    <property type="match status" value="1"/>
</dbReference>
<reference evidence="13 14" key="1">
    <citation type="submission" date="2021-05" db="EMBL/GenBank/DDBJ databases">
        <title>Genome Assembly of Synthetic Allotetraploid Brassica napus Reveals Homoeologous Exchanges between Subgenomes.</title>
        <authorList>
            <person name="Davis J.T."/>
        </authorList>
    </citation>
    <scope>NUCLEOTIDE SEQUENCE [LARGE SCALE GENOMIC DNA]</scope>
    <source>
        <strain evidence="14">cv. Da-Ae</strain>
        <tissue evidence="13">Seedling</tissue>
    </source>
</reference>
<dbReference type="InterPro" id="IPR050982">
    <property type="entry name" value="Auxin_biosynth/cation_transpt"/>
</dbReference>
<sequence>MDRDQDVATNRCIWVNGPVIAGAGQSGLATAACLPFVVLERADCFASLWRKRTYDRLKLHLPKQFCQLPKFPFPEFPTKRQLIDYLESYAPRFKISPEFNERVQTATSGWRVKTLSNAESTRTKVEYVGRQLGGATGENTEMVMPEMKGLSEFTSEMTYYVNWNGTQALDRVLDQQKAQVCYAISMTRQLGALLRLEGLLEPHESPSIQYVINETRRLLLDKKMPIGCGWDGSIPQLEMLTPFYTLNGIVLNDLVPLTYSLESTNPAFDEEVRRFKATEIIHHYLAKDDDTFEGKLLSFLMDSPVSIAVRSYDSFWRVVGSEIYYPTETDLHNDTSGHYHVMLLTGAGYDEKGNGFWECQDSYGDGRGDGGFIRIAMGTRLIISVEVVSIQFLLHLGCGSLHRCCFSYSTSGLCSSLQPRWPSRLVHYKEVSLDGFRLCHFWGSVLQSIIKRSVVSGHVVVPVYWALSLHMWRF</sequence>
<gene>
    <name evidence="13" type="ORF">HID58_045664</name>
</gene>
<comment type="caution">
    <text evidence="13">The sequence shown here is derived from an EMBL/GenBank/DDBJ whole genome shotgun (WGS) entry which is preliminary data.</text>
</comment>
<proteinExistence type="inferred from homology"/>
<evidence type="ECO:0000256" key="10">
    <source>
        <dbReference type="ARBA" id="ARBA00039148"/>
    </source>
</evidence>
<dbReference type="EC" id="1.14.13.168" evidence="10"/>
<evidence type="ECO:0000256" key="5">
    <source>
        <dbReference type="ARBA" id="ARBA00022827"/>
    </source>
</evidence>
<keyword evidence="7" id="KW-0560">Oxidoreductase</keyword>
<dbReference type="InterPro" id="IPR000668">
    <property type="entry name" value="Peptidase_C1A_C"/>
</dbReference>
<dbReference type="InterPro" id="IPR038765">
    <property type="entry name" value="Papain-like_cys_pep_sf"/>
</dbReference>
<evidence type="ECO:0000313" key="14">
    <source>
        <dbReference type="Proteomes" id="UP000824890"/>
    </source>
</evidence>
<evidence type="ECO:0000256" key="3">
    <source>
        <dbReference type="ARBA" id="ARBA00009183"/>
    </source>
</evidence>
<dbReference type="InterPro" id="IPR036188">
    <property type="entry name" value="FAD/NAD-bd_sf"/>
</dbReference>
<evidence type="ECO:0000256" key="11">
    <source>
        <dbReference type="ARBA" id="ARBA00047707"/>
    </source>
</evidence>
<dbReference type="PANTHER" id="PTHR43539:SF11">
    <property type="entry name" value="INDOLE-3-PYRUVATE MONOOXYGENASE YUCCA8-RELATED"/>
    <property type="match status" value="1"/>
</dbReference>
<evidence type="ECO:0000256" key="7">
    <source>
        <dbReference type="ARBA" id="ARBA00023002"/>
    </source>
</evidence>
<feature type="domain" description="Peptidase C1A papain C-terminal" evidence="12">
    <location>
        <begin position="161"/>
        <end position="380"/>
    </location>
</feature>
<keyword evidence="14" id="KW-1185">Reference proteome</keyword>
<evidence type="ECO:0000256" key="9">
    <source>
        <dbReference type="ARBA" id="ARBA00023070"/>
    </source>
</evidence>
<keyword evidence="8" id="KW-0503">Monooxygenase</keyword>
<comment type="pathway">
    <text evidence="2">Plant hormone metabolism; auxin biosynthesis.</text>
</comment>
<evidence type="ECO:0000313" key="13">
    <source>
        <dbReference type="EMBL" id="KAH0896096.1"/>
    </source>
</evidence>
<dbReference type="PROSITE" id="PS51257">
    <property type="entry name" value="PROKAR_LIPOPROTEIN"/>
    <property type="match status" value="1"/>
</dbReference>
<evidence type="ECO:0000256" key="1">
    <source>
        <dbReference type="ARBA" id="ARBA00001974"/>
    </source>
</evidence>
<dbReference type="EMBL" id="JAGKQM010000012">
    <property type="protein sequence ID" value="KAH0896096.1"/>
    <property type="molecule type" value="Genomic_DNA"/>
</dbReference>
<keyword evidence="4" id="KW-0285">Flavoprotein</keyword>
<comment type="similarity">
    <text evidence="3">Belongs to the FMO family.</text>
</comment>
<evidence type="ECO:0000256" key="6">
    <source>
        <dbReference type="ARBA" id="ARBA00022857"/>
    </source>
</evidence>
<evidence type="ECO:0000256" key="2">
    <source>
        <dbReference type="ARBA" id="ARBA00004814"/>
    </source>
</evidence>
<comment type="cofactor">
    <cofactor evidence="1">
        <name>FAD</name>
        <dbReference type="ChEBI" id="CHEBI:57692"/>
    </cofactor>
</comment>
<evidence type="ECO:0000256" key="8">
    <source>
        <dbReference type="ARBA" id="ARBA00023033"/>
    </source>
</evidence>
<protein>
    <recommendedName>
        <fullName evidence="10">indole-3-pyruvate monooxygenase</fullName>
        <ecNumber evidence="10">1.14.13.168</ecNumber>
    </recommendedName>
</protein>
<keyword evidence="5" id="KW-0274">FAD</keyword>
<dbReference type="Gene3D" id="3.50.50.60">
    <property type="entry name" value="FAD/NAD(P)-binding domain"/>
    <property type="match status" value="1"/>
</dbReference>
<comment type="catalytic activity">
    <reaction evidence="11">
        <text>indole-3-pyruvate + NADPH + O2 + H(+) = (indol-3-yl)acetate + CO2 + NADP(+) + H2O</text>
        <dbReference type="Rhea" id="RHEA:34331"/>
        <dbReference type="ChEBI" id="CHEBI:15377"/>
        <dbReference type="ChEBI" id="CHEBI:15378"/>
        <dbReference type="ChEBI" id="CHEBI:15379"/>
        <dbReference type="ChEBI" id="CHEBI:16526"/>
        <dbReference type="ChEBI" id="CHEBI:17640"/>
        <dbReference type="ChEBI" id="CHEBI:30854"/>
        <dbReference type="ChEBI" id="CHEBI:57783"/>
        <dbReference type="ChEBI" id="CHEBI:58349"/>
        <dbReference type="EC" id="1.14.13.168"/>
    </reaction>
</comment>
<dbReference type="PANTHER" id="PTHR43539">
    <property type="entry name" value="FLAVIN-BINDING MONOOXYGENASE-LIKE PROTEIN (AFU_ORTHOLOGUE AFUA_4G09220)"/>
    <property type="match status" value="1"/>
</dbReference>
<evidence type="ECO:0000256" key="4">
    <source>
        <dbReference type="ARBA" id="ARBA00022630"/>
    </source>
</evidence>
<accession>A0ABQ8AU76</accession>
<dbReference type="Pfam" id="PF00112">
    <property type="entry name" value="Peptidase_C1"/>
    <property type="match status" value="1"/>
</dbReference>
<evidence type="ECO:0000259" key="12">
    <source>
        <dbReference type="Pfam" id="PF00112"/>
    </source>
</evidence>
<name>A0ABQ8AU76_BRANA</name>
<dbReference type="Proteomes" id="UP000824890">
    <property type="component" value="Unassembled WGS sequence"/>
</dbReference>
<dbReference type="Gene3D" id="2.40.50.170">
    <property type="entry name" value="Cysteine proteinases. Chain C"/>
    <property type="match status" value="1"/>
</dbReference>